<dbReference type="SUPFAM" id="SSF53822">
    <property type="entry name" value="Periplasmic binding protein-like I"/>
    <property type="match status" value="1"/>
</dbReference>
<dbReference type="InterPro" id="IPR028082">
    <property type="entry name" value="Peripla_BP_I"/>
</dbReference>
<evidence type="ECO:0000256" key="4">
    <source>
        <dbReference type="ARBA" id="ARBA00022729"/>
    </source>
</evidence>
<dbReference type="EMBL" id="BBRZ01000036">
    <property type="protein sequence ID" value="GAM56760.1"/>
    <property type="molecule type" value="Genomic_DNA"/>
</dbReference>
<evidence type="ECO:0000256" key="1">
    <source>
        <dbReference type="ARBA" id="ARBA00004196"/>
    </source>
</evidence>
<dbReference type="InterPro" id="IPR025997">
    <property type="entry name" value="SBP_2_dom"/>
</dbReference>
<evidence type="ECO:0000259" key="5">
    <source>
        <dbReference type="Pfam" id="PF13407"/>
    </source>
</evidence>
<dbReference type="PANTHER" id="PTHR46847">
    <property type="entry name" value="D-ALLOSE-BINDING PERIPLASMIC PROTEIN-RELATED"/>
    <property type="match status" value="1"/>
</dbReference>
<evidence type="ECO:0000256" key="2">
    <source>
        <dbReference type="ARBA" id="ARBA00007639"/>
    </source>
</evidence>
<evidence type="ECO:0000256" key="3">
    <source>
        <dbReference type="ARBA" id="ARBA00022181"/>
    </source>
</evidence>
<protein>
    <recommendedName>
        <fullName evidence="3">Autoinducer 2-binding periplasmic protein LuxP</fullName>
    </recommendedName>
</protein>
<dbReference type="AlphaFoldDB" id="A0A0B8NQ94"/>
<gene>
    <name evidence="6" type="ORF">JCM19231_1254</name>
</gene>
<dbReference type="GO" id="GO:0030246">
    <property type="term" value="F:carbohydrate binding"/>
    <property type="evidence" value="ECO:0007669"/>
    <property type="project" value="UniProtKB-ARBA"/>
</dbReference>
<comment type="similarity">
    <text evidence="2">Belongs to the bacterial solute-binding protein 2 family.</text>
</comment>
<proteinExistence type="inferred from homology"/>
<organism evidence="6 7">
    <name type="scientific">Vibrio ishigakensis</name>
    <dbReference type="NCBI Taxonomy" id="1481914"/>
    <lineage>
        <taxon>Bacteria</taxon>
        <taxon>Pseudomonadati</taxon>
        <taxon>Pseudomonadota</taxon>
        <taxon>Gammaproteobacteria</taxon>
        <taxon>Vibrionales</taxon>
        <taxon>Vibrionaceae</taxon>
        <taxon>Vibrio</taxon>
    </lineage>
</organism>
<dbReference type="Proteomes" id="UP000031671">
    <property type="component" value="Unassembled WGS sequence"/>
</dbReference>
<dbReference type="Gene3D" id="3.40.50.2300">
    <property type="match status" value="2"/>
</dbReference>
<evidence type="ECO:0000313" key="6">
    <source>
        <dbReference type="EMBL" id="GAM56760.1"/>
    </source>
</evidence>
<reference evidence="6 7" key="2">
    <citation type="submission" date="2015-01" db="EMBL/GenBank/DDBJ databases">
        <authorList>
            <consortium name="NBRP consortium"/>
            <person name="Sawabe T."/>
            <person name="Meirelles P."/>
            <person name="Feng G."/>
            <person name="Sayaka M."/>
            <person name="Hattori M."/>
            <person name="Ohkuma M."/>
        </authorList>
    </citation>
    <scope>NUCLEOTIDE SEQUENCE [LARGE SCALE GENOMIC DNA]</scope>
    <source>
        <strain evidence="7">JCM 19231</strain>
    </source>
</reference>
<keyword evidence="7" id="KW-1185">Reference proteome</keyword>
<evidence type="ECO:0000313" key="7">
    <source>
        <dbReference type="Proteomes" id="UP000031671"/>
    </source>
</evidence>
<dbReference type="PANTHER" id="PTHR46847:SF1">
    <property type="entry name" value="D-ALLOSE-BINDING PERIPLASMIC PROTEIN-RELATED"/>
    <property type="match status" value="1"/>
</dbReference>
<reference evidence="6 7" key="1">
    <citation type="submission" date="2015-01" db="EMBL/GenBank/DDBJ databases">
        <title>Vibrio sp. C1 JCM 19231 whole genome shotgun sequence.</title>
        <authorList>
            <person name="Sawabe T."/>
            <person name="Meirelles P."/>
            <person name="Feng G."/>
            <person name="Sayaka M."/>
            <person name="Hattori M."/>
            <person name="Ohkuma M."/>
        </authorList>
    </citation>
    <scope>NUCLEOTIDE SEQUENCE [LARGE SCALE GENOMIC DNA]</scope>
    <source>
        <strain evidence="7">JCM 19231</strain>
    </source>
</reference>
<dbReference type="GO" id="GO:0030313">
    <property type="term" value="C:cell envelope"/>
    <property type="evidence" value="ECO:0007669"/>
    <property type="project" value="UniProtKB-SubCell"/>
</dbReference>
<comment type="caution">
    <text evidence="6">The sequence shown here is derived from an EMBL/GenBank/DDBJ whole genome shotgun (WGS) entry which is preliminary data.</text>
</comment>
<dbReference type="GO" id="GO:0055085">
    <property type="term" value="P:transmembrane transport"/>
    <property type="evidence" value="ECO:0007669"/>
    <property type="project" value="UniProtKB-ARBA"/>
</dbReference>
<dbReference type="Pfam" id="PF13407">
    <property type="entry name" value="Peripla_BP_4"/>
    <property type="match status" value="1"/>
</dbReference>
<sequence length="246" mass="28220">MQQVLKNESDYLIFTLDTSQHRKFAYRVLNEGKTKLILLNITTPIKSWEKQHPMMYVGFDHVIGTKMLASHVQTQYPDSADYGLMYYSPGYVSEVRGDTFVKKLKHQGGYELKRAYFTHANRESAYKATLSMFEREQELDFIYACSTDIAFGVVDALQELGKEQVVVNGWGGGDSELEALKAGELDFTVMRMADDTGIAMAEAIKLDMEDREVPRVYSGDFKLLTKQDSVERINQLQQRAFRYSDR</sequence>
<accession>A0A0B8NQ94</accession>
<feature type="domain" description="Periplasmic binding protein" evidence="5">
    <location>
        <begin position="54"/>
        <end position="204"/>
    </location>
</feature>
<name>A0A0B8NQ94_9VIBR</name>
<keyword evidence="4" id="KW-0732">Signal</keyword>
<comment type="subcellular location">
    <subcellularLocation>
        <location evidence="1">Cell envelope</location>
    </subcellularLocation>
</comment>